<reference evidence="3 4" key="1">
    <citation type="journal article" date="2007" name="Science">
        <title>Sea anemone genome reveals ancestral eumetazoan gene repertoire and genomic organization.</title>
        <authorList>
            <person name="Putnam N.H."/>
            <person name="Srivastava M."/>
            <person name="Hellsten U."/>
            <person name="Dirks B."/>
            <person name="Chapman J."/>
            <person name="Salamov A."/>
            <person name="Terry A."/>
            <person name="Shapiro H."/>
            <person name="Lindquist E."/>
            <person name="Kapitonov V.V."/>
            <person name="Jurka J."/>
            <person name="Genikhovich G."/>
            <person name="Grigoriev I.V."/>
            <person name="Lucas S.M."/>
            <person name="Steele R.E."/>
            <person name="Finnerty J.R."/>
            <person name="Technau U."/>
            <person name="Martindale M.Q."/>
            <person name="Rokhsar D.S."/>
        </authorList>
    </citation>
    <scope>NUCLEOTIDE SEQUENCE [LARGE SCALE GENOMIC DNA]</scope>
    <source>
        <strain evidence="4">CH2 X CH6</strain>
    </source>
</reference>
<protein>
    <submittedName>
        <fullName evidence="3">Uncharacterized protein</fullName>
    </submittedName>
</protein>
<dbReference type="InParanoid" id="A7S0F1"/>
<name>A7S0F1_NEMVE</name>
<sequence length="161" mass="16465">MAYKAQGIRTLGIAQIVIGSLMAIFGISSVAAVSNWTSIAGFGIWIGIWVVITGVLGYIGAKDNNTPNNCLGKPTASCVPTSSAWTTWTTGSGHCSGAKRSCYRNHNHTDLPKPSTRHHPATGSGSGILVSRSSTGLPPGVLSGLPPGEQSGLPPATALPD</sequence>
<feature type="region of interest" description="Disordered" evidence="1">
    <location>
        <begin position="106"/>
        <end position="161"/>
    </location>
</feature>
<evidence type="ECO:0000313" key="3">
    <source>
        <dbReference type="EMBL" id="EDO42825.1"/>
    </source>
</evidence>
<evidence type="ECO:0000256" key="2">
    <source>
        <dbReference type="SAM" id="Phobius"/>
    </source>
</evidence>
<feature type="transmembrane region" description="Helical" evidence="2">
    <location>
        <begin position="39"/>
        <end position="59"/>
    </location>
</feature>
<keyword evidence="4" id="KW-1185">Reference proteome</keyword>
<keyword evidence="2" id="KW-0472">Membrane</keyword>
<dbReference type="Proteomes" id="UP000001593">
    <property type="component" value="Unassembled WGS sequence"/>
</dbReference>
<keyword evidence="2" id="KW-0812">Transmembrane</keyword>
<organism evidence="3 4">
    <name type="scientific">Nematostella vectensis</name>
    <name type="common">Starlet sea anemone</name>
    <dbReference type="NCBI Taxonomy" id="45351"/>
    <lineage>
        <taxon>Eukaryota</taxon>
        <taxon>Metazoa</taxon>
        <taxon>Cnidaria</taxon>
        <taxon>Anthozoa</taxon>
        <taxon>Hexacorallia</taxon>
        <taxon>Actiniaria</taxon>
        <taxon>Edwardsiidae</taxon>
        <taxon>Nematostella</taxon>
    </lineage>
</organism>
<gene>
    <name evidence="3" type="ORF">NEMVEDRAFT_v1g241974</name>
</gene>
<dbReference type="HOGENOM" id="CLU_1645737_0_0_1"/>
<dbReference type="AlphaFoldDB" id="A7S0F1"/>
<feature type="transmembrane region" description="Helical" evidence="2">
    <location>
        <begin position="12"/>
        <end position="33"/>
    </location>
</feature>
<feature type="compositionally biased region" description="Low complexity" evidence="1">
    <location>
        <begin position="133"/>
        <end position="148"/>
    </location>
</feature>
<evidence type="ECO:0000313" key="4">
    <source>
        <dbReference type="Proteomes" id="UP000001593"/>
    </source>
</evidence>
<dbReference type="EMBL" id="DS469560">
    <property type="protein sequence ID" value="EDO42825.1"/>
    <property type="molecule type" value="Genomic_DNA"/>
</dbReference>
<accession>A7S0F1</accession>
<proteinExistence type="predicted"/>
<keyword evidence="2" id="KW-1133">Transmembrane helix</keyword>
<evidence type="ECO:0000256" key="1">
    <source>
        <dbReference type="SAM" id="MobiDB-lite"/>
    </source>
</evidence>